<dbReference type="GO" id="GO:0016301">
    <property type="term" value="F:kinase activity"/>
    <property type="evidence" value="ECO:0007669"/>
    <property type="project" value="UniProtKB-KW"/>
</dbReference>
<keyword evidence="2" id="KW-0418">Kinase</keyword>
<evidence type="ECO:0000256" key="1">
    <source>
        <dbReference type="SAM" id="MobiDB-lite"/>
    </source>
</evidence>
<gene>
    <name evidence="2" type="ORF">M0812_14843</name>
</gene>
<dbReference type="EMBL" id="JANTQA010000032">
    <property type="protein sequence ID" value="KAJ3438828.1"/>
    <property type="molecule type" value="Genomic_DNA"/>
</dbReference>
<comment type="caution">
    <text evidence="2">The sequence shown here is derived from an EMBL/GenBank/DDBJ whole genome shotgun (WGS) entry which is preliminary data.</text>
</comment>
<evidence type="ECO:0000313" key="2">
    <source>
        <dbReference type="EMBL" id="KAJ3438828.1"/>
    </source>
</evidence>
<protein>
    <submittedName>
        <fullName evidence="2">Serine/threonine-protein kinase fhkb-related</fullName>
    </submittedName>
</protein>
<organism evidence="2 3">
    <name type="scientific">Anaeramoeba flamelloides</name>
    <dbReference type="NCBI Taxonomy" id="1746091"/>
    <lineage>
        <taxon>Eukaryota</taxon>
        <taxon>Metamonada</taxon>
        <taxon>Anaeramoebidae</taxon>
        <taxon>Anaeramoeba</taxon>
    </lineage>
</organism>
<evidence type="ECO:0000313" key="3">
    <source>
        <dbReference type="Proteomes" id="UP001146793"/>
    </source>
</evidence>
<dbReference type="Proteomes" id="UP001146793">
    <property type="component" value="Unassembled WGS sequence"/>
</dbReference>
<keyword evidence="2" id="KW-0808">Transferase</keyword>
<name>A0AAV7ZF19_9EUKA</name>
<reference evidence="2" key="1">
    <citation type="submission" date="2022-08" db="EMBL/GenBank/DDBJ databases">
        <title>Novel sulphate-reducing endosymbionts in the free-living metamonad Anaeramoeba.</title>
        <authorList>
            <person name="Jerlstrom-Hultqvist J."/>
            <person name="Cepicka I."/>
            <person name="Gallot-Lavallee L."/>
            <person name="Salas-Leiva D."/>
            <person name="Curtis B.A."/>
            <person name="Zahonova K."/>
            <person name="Pipaliya S."/>
            <person name="Dacks J."/>
            <person name="Roger A.J."/>
        </authorList>
    </citation>
    <scope>NUCLEOTIDE SEQUENCE</scope>
    <source>
        <strain evidence="2">Busselton2</strain>
    </source>
</reference>
<accession>A0AAV7ZF19</accession>
<proteinExistence type="predicted"/>
<feature type="region of interest" description="Disordered" evidence="1">
    <location>
        <begin position="162"/>
        <end position="181"/>
    </location>
</feature>
<feature type="compositionally biased region" description="Basic and acidic residues" evidence="1">
    <location>
        <begin position="167"/>
        <end position="180"/>
    </location>
</feature>
<dbReference type="AlphaFoldDB" id="A0AAV7ZF19"/>
<sequence>MTSSTKLHQESFNSQNYSNKQNMLINKFMVVTGCKLWDTILYLNMSDWDYKKAIGTQVLCKLSNEAKKKKSGGGLDRSASFVIARPNNNGGGFLPLFEQGKFQLERKRKVEELKSTSCPNVMKAFRTIGFSVQQKKEEQEKEKQMQEKQIKQIQQVQKELQQQQQQQKDERKSGEKEKTSQLRQRLFKKKKKFVKRSLTLHEVQGENDYDITILKKFLNQKPAPRWKHRLTAFTKLDPNLTEGWPSCFQDFNSVDENKKKMRKLIVKKKLFELYEKIKIGISIKNLQRGLITFMEKQGFLNLSNMDENYFIFISYDPVYF</sequence>